<comment type="subcellular location">
    <subcellularLocation>
        <location evidence="1">Membrane</location>
        <topology evidence="1">Multi-pass membrane protein</topology>
    </subcellularLocation>
</comment>
<dbReference type="EMBL" id="AZFZ01000006">
    <property type="protein sequence ID" value="KRM45107.1"/>
    <property type="molecule type" value="Genomic_DNA"/>
</dbReference>
<proteinExistence type="predicted"/>
<keyword evidence="3 5" id="KW-1133">Transmembrane helix</keyword>
<dbReference type="GO" id="GO:0140359">
    <property type="term" value="F:ABC-type transporter activity"/>
    <property type="evidence" value="ECO:0007669"/>
    <property type="project" value="InterPro"/>
</dbReference>
<name>A0A0R1Z298_9LACO</name>
<feature type="transmembrane region" description="Helical" evidence="5">
    <location>
        <begin position="12"/>
        <end position="32"/>
    </location>
</feature>
<dbReference type="Gene3D" id="3.40.1710.10">
    <property type="entry name" value="abc type-2 transporter like domain"/>
    <property type="match status" value="1"/>
</dbReference>
<dbReference type="Proteomes" id="UP000051010">
    <property type="component" value="Unassembled WGS sequence"/>
</dbReference>
<dbReference type="InterPro" id="IPR013525">
    <property type="entry name" value="ABC2_TM"/>
</dbReference>
<evidence type="ECO:0000256" key="5">
    <source>
        <dbReference type="SAM" id="Phobius"/>
    </source>
</evidence>
<gene>
    <name evidence="7" type="ORF">FD47_GL002430</name>
</gene>
<dbReference type="AlphaFoldDB" id="A0A0R1Z298"/>
<feature type="transmembrane region" description="Helical" evidence="5">
    <location>
        <begin position="248"/>
        <end position="269"/>
    </location>
</feature>
<dbReference type="PANTHER" id="PTHR43077:SF5">
    <property type="entry name" value="PHAGE INFECTION PROTEIN"/>
    <property type="match status" value="1"/>
</dbReference>
<evidence type="ECO:0000259" key="6">
    <source>
        <dbReference type="Pfam" id="PF12698"/>
    </source>
</evidence>
<dbReference type="GO" id="GO:0016020">
    <property type="term" value="C:membrane"/>
    <property type="evidence" value="ECO:0007669"/>
    <property type="project" value="UniProtKB-SubCell"/>
</dbReference>
<dbReference type="InterPro" id="IPR051328">
    <property type="entry name" value="T7SS_ABC-Transporter"/>
</dbReference>
<reference evidence="7 8" key="1">
    <citation type="journal article" date="2015" name="Genome Announc.">
        <title>Expanding the biotechnology potential of lactobacilli through comparative genomics of 213 strains and associated genera.</title>
        <authorList>
            <person name="Sun Z."/>
            <person name="Harris H.M."/>
            <person name="McCann A."/>
            <person name="Guo C."/>
            <person name="Argimon S."/>
            <person name="Zhang W."/>
            <person name="Yang X."/>
            <person name="Jeffery I.B."/>
            <person name="Cooney J.C."/>
            <person name="Kagawa T.F."/>
            <person name="Liu W."/>
            <person name="Song Y."/>
            <person name="Salvetti E."/>
            <person name="Wrobel A."/>
            <person name="Rasinkangas P."/>
            <person name="Parkhill J."/>
            <person name="Rea M.C."/>
            <person name="O'Sullivan O."/>
            <person name="Ritari J."/>
            <person name="Douillard F.P."/>
            <person name="Paul Ross R."/>
            <person name="Yang R."/>
            <person name="Briner A.E."/>
            <person name="Felis G.E."/>
            <person name="de Vos W.M."/>
            <person name="Barrangou R."/>
            <person name="Klaenhammer T.R."/>
            <person name="Caufield P.W."/>
            <person name="Cui Y."/>
            <person name="Zhang H."/>
            <person name="O'Toole P.W."/>
        </authorList>
    </citation>
    <scope>NUCLEOTIDE SEQUENCE [LARGE SCALE GENOMIC DNA]</scope>
    <source>
        <strain evidence="7 8">DSM 18390</strain>
    </source>
</reference>
<sequence length="434" mass="47304">MSKWFSNKFSWLAIIIASFISLSFVFCALPAFKHMPTNTKNLPIVIVNQDNQQISNKVASGLKDDLPFKHLTISSNLSQTKHRIEVRKASLAVVIPAGFNKDVRAGKQPTLNFVVNNANSMLQTNVNQSLISRVQSTVNAQLTQQSLVGMYAKQLAPKMMKTAMQAGMKTAIKKAMVASKGQAVNQKKIRQQVQAQVQPKIEKQVMAQATKMAAPFNITAKSSTDTMGTKQPNMQHQMAPMFISMGQYLGLMIASVISIMTFMSVRFIGGKWKTFLGLQITGVITAFVLALITIGAMRTLVSFDGSTFNALLWRNSLYDLSVFELTSGLALLGGGLPSLLVQMPLFILQILAGGGTLPRAAMTSFYKFISQNTPMYQNIYNSFNAMAGLGNSGSLEQTLWWIVLAGLVFGGLAVAIGYRGTKRHGLAAVIPAKF</sequence>
<accession>A0A0R1Z298</accession>
<keyword evidence="4 5" id="KW-0472">Membrane</keyword>
<evidence type="ECO:0000313" key="7">
    <source>
        <dbReference type="EMBL" id="KRM45107.1"/>
    </source>
</evidence>
<organism evidence="7 8">
    <name type="scientific">Lentilactobacillus parafarraginis DSM 18390 = JCM 14109</name>
    <dbReference type="NCBI Taxonomy" id="1423786"/>
    <lineage>
        <taxon>Bacteria</taxon>
        <taxon>Bacillati</taxon>
        <taxon>Bacillota</taxon>
        <taxon>Bacilli</taxon>
        <taxon>Lactobacillales</taxon>
        <taxon>Lactobacillaceae</taxon>
        <taxon>Lentilactobacillus</taxon>
    </lineage>
</organism>
<keyword evidence="2 5" id="KW-0812">Transmembrane</keyword>
<evidence type="ECO:0000256" key="1">
    <source>
        <dbReference type="ARBA" id="ARBA00004141"/>
    </source>
</evidence>
<dbReference type="PANTHER" id="PTHR43077">
    <property type="entry name" value="TRANSPORT PERMEASE YVFS-RELATED"/>
    <property type="match status" value="1"/>
</dbReference>
<evidence type="ECO:0000313" key="8">
    <source>
        <dbReference type="Proteomes" id="UP000051010"/>
    </source>
</evidence>
<comment type="caution">
    <text evidence="7">The sequence shown here is derived from an EMBL/GenBank/DDBJ whole genome shotgun (WGS) entry which is preliminary data.</text>
</comment>
<evidence type="ECO:0000256" key="2">
    <source>
        <dbReference type="ARBA" id="ARBA00022692"/>
    </source>
</evidence>
<evidence type="ECO:0000256" key="4">
    <source>
        <dbReference type="ARBA" id="ARBA00023136"/>
    </source>
</evidence>
<dbReference type="PATRIC" id="fig|1423786.4.peg.2548"/>
<feature type="transmembrane region" description="Helical" evidence="5">
    <location>
        <begin position="399"/>
        <end position="418"/>
    </location>
</feature>
<dbReference type="Pfam" id="PF12698">
    <property type="entry name" value="ABC2_membrane_3"/>
    <property type="match status" value="1"/>
</dbReference>
<feature type="transmembrane region" description="Helical" evidence="5">
    <location>
        <begin position="275"/>
        <end position="296"/>
    </location>
</feature>
<evidence type="ECO:0000256" key="3">
    <source>
        <dbReference type="ARBA" id="ARBA00022989"/>
    </source>
</evidence>
<protein>
    <recommendedName>
        <fullName evidence="6">ABC-2 type transporter transmembrane domain-containing protein</fullName>
    </recommendedName>
</protein>
<dbReference type="RefSeq" id="WP_056980020.1">
    <property type="nucleotide sequence ID" value="NZ_AZFZ01000006.1"/>
</dbReference>
<feature type="domain" description="ABC-2 type transporter transmembrane" evidence="6">
    <location>
        <begin position="15"/>
        <end position="414"/>
    </location>
</feature>